<keyword evidence="1" id="KW-0472">Membrane</keyword>
<evidence type="ECO:0008006" key="4">
    <source>
        <dbReference type="Google" id="ProtNLM"/>
    </source>
</evidence>
<keyword evidence="1" id="KW-0812">Transmembrane</keyword>
<reference evidence="2 3" key="1">
    <citation type="submission" date="2016-10" db="EMBL/GenBank/DDBJ databases">
        <authorList>
            <person name="de Groot N.N."/>
        </authorList>
    </citation>
    <scope>NUCLEOTIDE SEQUENCE [LARGE SCALE GENOMIC DNA]</scope>
    <source>
        <strain evidence="2 3">DSM 17890</strain>
    </source>
</reference>
<evidence type="ECO:0000256" key="1">
    <source>
        <dbReference type="SAM" id="Phobius"/>
    </source>
</evidence>
<accession>A0A1H2WHI2</accession>
<organism evidence="2 3">
    <name type="scientific">Albimonas donghaensis</name>
    <dbReference type="NCBI Taxonomy" id="356660"/>
    <lineage>
        <taxon>Bacteria</taxon>
        <taxon>Pseudomonadati</taxon>
        <taxon>Pseudomonadota</taxon>
        <taxon>Alphaproteobacteria</taxon>
        <taxon>Rhodobacterales</taxon>
        <taxon>Paracoccaceae</taxon>
        <taxon>Albimonas</taxon>
    </lineage>
</organism>
<dbReference type="RefSeq" id="WP_092680642.1">
    <property type="nucleotide sequence ID" value="NZ_FNMZ01000002.1"/>
</dbReference>
<evidence type="ECO:0000313" key="3">
    <source>
        <dbReference type="Proteomes" id="UP000199118"/>
    </source>
</evidence>
<dbReference type="EMBL" id="FNMZ01000002">
    <property type="protein sequence ID" value="SDW80112.1"/>
    <property type="molecule type" value="Genomic_DNA"/>
</dbReference>
<protein>
    <recommendedName>
        <fullName evidence="4">Holin-X, holin superfamily III</fullName>
    </recommendedName>
</protein>
<feature type="transmembrane region" description="Helical" evidence="1">
    <location>
        <begin position="21"/>
        <end position="54"/>
    </location>
</feature>
<keyword evidence="1" id="KW-1133">Transmembrane helix</keyword>
<keyword evidence="3" id="KW-1185">Reference proteome</keyword>
<feature type="transmembrane region" description="Helical" evidence="1">
    <location>
        <begin position="60"/>
        <end position="82"/>
    </location>
</feature>
<name>A0A1H2WHI2_9RHOB</name>
<sequence length="175" mass="17286">MSPFTDRITREAVRTASEASAGAAASVVATLIAPLAIGFCALIAAGLLTAAALLYLAPPLGWPGAIGCLGVFWAAIGLAIAAGKGFRPARPMIPADVAAPRMAAAARAAGAPTPAAMTAEEAAAAAATGATAPGLGGIPPRGAVLTDLELAEMAIRAFRDASMAGRAMRGGRRRR</sequence>
<gene>
    <name evidence="2" type="ORF">SAMN05444336_102386</name>
</gene>
<evidence type="ECO:0000313" key="2">
    <source>
        <dbReference type="EMBL" id="SDW80112.1"/>
    </source>
</evidence>
<dbReference type="AlphaFoldDB" id="A0A1H2WHI2"/>
<proteinExistence type="predicted"/>
<dbReference type="Proteomes" id="UP000199118">
    <property type="component" value="Unassembled WGS sequence"/>
</dbReference>